<name>A0A975J0I3_9BACT</name>
<protein>
    <recommendedName>
        <fullName evidence="7">Tagaturonate reductase</fullName>
    </recommendedName>
</protein>
<keyword evidence="2" id="KW-0520">NAD</keyword>
<evidence type="ECO:0000313" key="5">
    <source>
        <dbReference type="EMBL" id="QUE51766.1"/>
    </source>
</evidence>
<dbReference type="EMBL" id="CP073100">
    <property type="protein sequence ID" value="QUE51766.1"/>
    <property type="molecule type" value="Genomic_DNA"/>
</dbReference>
<dbReference type="SUPFAM" id="SSF48179">
    <property type="entry name" value="6-phosphogluconate dehydrogenase C-terminal domain-like"/>
    <property type="match status" value="1"/>
</dbReference>
<evidence type="ECO:0008006" key="7">
    <source>
        <dbReference type="Google" id="ProtNLM"/>
    </source>
</evidence>
<dbReference type="GO" id="GO:0005829">
    <property type="term" value="C:cytosol"/>
    <property type="evidence" value="ECO:0007669"/>
    <property type="project" value="TreeGrafter"/>
</dbReference>
<organism evidence="5 6">
    <name type="scientific">Luteolibacter ambystomatis</name>
    <dbReference type="NCBI Taxonomy" id="2824561"/>
    <lineage>
        <taxon>Bacteria</taxon>
        <taxon>Pseudomonadati</taxon>
        <taxon>Verrucomicrobiota</taxon>
        <taxon>Verrucomicrobiia</taxon>
        <taxon>Verrucomicrobiales</taxon>
        <taxon>Verrucomicrobiaceae</taxon>
        <taxon>Luteolibacter</taxon>
    </lineage>
</organism>
<dbReference type="InterPro" id="IPR013328">
    <property type="entry name" value="6PGD_dom2"/>
</dbReference>
<dbReference type="GO" id="GO:0019592">
    <property type="term" value="P:mannitol catabolic process"/>
    <property type="evidence" value="ECO:0007669"/>
    <property type="project" value="TreeGrafter"/>
</dbReference>
<proteinExistence type="predicted"/>
<evidence type="ECO:0000259" key="3">
    <source>
        <dbReference type="Pfam" id="PF01232"/>
    </source>
</evidence>
<dbReference type="Pfam" id="PF01232">
    <property type="entry name" value="Mannitol_dh"/>
    <property type="match status" value="1"/>
</dbReference>
<dbReference type="InterPro" id="IPR008927">
    <property type="entry name" value="6-PGluconate_DH-like_C_sf"/>
</dbReference>
<keyword evidence="1" id="KW-0560">Oxidoreductase</keyword>
<evidence type="ECO:0000256" key="1">
    <source>
        <dbReference type="ARBA" id="ARBA00023002"/>
    </source>
</evidence>
<dbReference type="GO" id="GO:0008926">
    <property type="term" value="F:mannitol-1-phosphate 5-dehydrogenase activity"/>
    <property type="evidence" value="ECO:0007669"/>
    <property type="project" value="TreeGrafter"/>
</dbReference>
<dbReference type="KEGG" id="lamb:KBB96_02485"/>
<feature type="domain" description="Mannitol dehydrogenase N-terminal" evidence="3">
    <location>
        <begin position="6"/>
        <end position="232"/>
    </location>
</feature>
<reference evidence="5" key="1">
    <citation type="submission" date="2021-04" db="EMBL/GenBank/DDBJ databases">
        <title>Luteolibacter sp. 32A isolated from the skin of an Anderson's salamander (Ambystoma andersonii).</title>
        <authorList>
            <person name="Spergser J."/>
            <person name="Busse H.-J."/>
        </authorList>
    </citation>
    <scope>NUCLEOTIDE SEQUENCE</scope>
    <source>
        <strain evidence="5">32A</strain>
    </source>
</reference>
<dbReference type="PANTHER" id="PTHR30524">
    <property type="entry name" value="MANNITOL-1-PHOSPHATE 5-DEHYDROGENASE"/>
    <property type="match status" value="1"/>
</dbReference>
<dbReference type="Proteomes" id="UP000676169">
    <property type="component" value="Chromosome"/>
</dbReference>
<dbReference type="RefSeq" id="WP_211631916.1">
    <property type="nucleotide sequence ID" value="NZ_CP073100.1"/>
</dbReference>
<dbReference type="InterPro" id="IPR013118">
    <property type="entry name" value="Mannitol_DH_C"/>
</dbReference>
<dbReference type="InterPro" id="IPR000669">
    <property type="entry name" value="Mannitol_DH"/>
</dbReference>
<evidence type="ECO:0000313" key="6">
    <source>
        <dbReference type="Proteomes" id="UP000676169"/>
    </source>
</evidence>
<evidence type="ECO:0000259" key="4">
    <source>
        <dbReference type="Pfam" id="PF08125"/>
    </source>
</evidence>
<dbReference type="Gene3D" id="3.40.50.720">
    <property type="entry name" value="NAD(P)-binding Rossmann-like Domain"/>
    <property type="match status" value="1"/>
</dbReference>
<dbReference type="Pfam" id="PF08125">
    <property type="entry name" value="Mannitol_dh_C"/>
    <property type="match status" value="1"/>
</dbReference>
<dbReference type="AlphaFoldDB" id="A0A975J0I3"/>
<gene>
    <name evidence="5" type="ORF">KBB96_02485</name>
</gene>
<feature type="domain" description="Mannitol dehydrogenase C-terminal" evidence="4">
    <location>
        <begin position="246"/>
        <end position="353"/>
    </location>
</feature>
<dbReference type="PANTHER" id="PTHR30524:SF0">
    <property type="entry name" value="ALTRONATE OXIDOREDUCTASE-RELATED"/>
    <property type="match status" value="1"/>
</dbReference>
<dbReference type="Gene3D" id="1.10.1040.10">
    <property type="entry name" value="N-(1-d-carboxylethyl)-l-norvaline Dehydrogenase, domain 2"/>
    <property type="match status" value="1"/>
</dbReference>
<accession>A0A975J0I3</accession>
<dbReference type="InterPro" id="IPR013131">
    <property type="entry name" value="Mannitol_DH_N"/>
</dbReference>
<evidence type="ECO:0000256" key="2">
    <source>
        <dbReference type="ARBA" id="ARBA00023027"/>
    </source>
</evidence>
<sequence>MSLPETILQFGAGNFLRAFADFFIAGANRGSNPPGKIVVVQSTGIERAEALNRAGGRYHVAVRGVLDGAVVDETVEVDSISRALHAGTQWDEVLAFAVTPELKWIFSNTTEAGFVLDDTDVANGPAAPVSFPAKLLAVLLARYEAGRPGVTVLPCELIENNAARLLGLVRAQATRWSVDHRAWVWISEECRWLNNLVDRIVPGAPAEHPLLESDPLLLAAEPFAFWAIEDPQGCGFDHPAITACDDISSYYLRKVRILNGAHSALVCRALPMGIETVREAVEHSEVGPWLERLLFTEIVPALEGRCEDPEGFARATLDRFRNPFFDHRLSAIALNHEAKIAVRLVPTFTEYRERFGCEPEILTTILP</sequence>
<dbReference type="InterPro" id="IPR036291">
    <property type="entry name" value="NAD(P)-bd_dom_sf"/>
</dbReference>
<dbReference type="PRINTS" id="PR00084">
    <property type="entry name" value="MTLDHDRGNASE"/>
</dbReference>
<dbReference type="SUPFAM" id="SSF51735">
    <property type="entry name" value="NAD(P)-binding Rossmann-fold domains"/>
    <property type="match status" value="1"/>
</dbReference>
<keyword evidence="6" id="KW-1185">Reference proteome</keyword>